<comment type="function">
    <text evidence="4">May play the central regulatory role in sporulation. It may be an element of the effector pathway responsible for the activation of sporulation genes in response to nutritional stress. Spo0A may act in concert with spo0H (a sigma factor) to control the expression of some genes that are critical to the sporulation process.</text>
</comment>
<evidence type="ECO:0000256" key="2">
    <source>
        <dbReference type="ARBA" id="ARBA00022500"/>
    </source>
</evidence>
<dbReference type="InterPro" id="IPR028976">
    <property type="entry name" value="CheC-like_sf"/>
</dbReference>
<dbReference type="Pfam" id="PF13690">
    <property type="entry name" value="CheX"/>
    <property type="match status" value="1"/>
</dbReference>
<keyword evidence="2" id="KW-0145">Chemotaxis</keyword>
<dbReference type="SUPFAM" id="SSF52172">
    <property type="entry name" value="CheY-like"/>
    <property type="match status" value="1"/>
</dbReference>
<feature type="modified residue" description="4-aspartylphosphate" evidence="5">
    <location>
        <position position="55"/>
    </location>
</feature>
<evidence type="ECO:0000313" key="8">
    <source>
        <dbReference type="Proteomes" id="UP000719942"/>
    </source>
</evidence>
<evidence type="ECO:0000256" key="1">
    <source>
        <dbReference type="ARBA" id="ARBA00018672"/>
    </source>
</evidence>
<feature type="domain" description="Response regulatory" evidence="6">
    <location>
        <begin position="5"/>
        <end position="120"/>
    </location>
</feature>
<dbReference type="InterPro" id="IPR011006">
    <property type="entry name" value="CheY-like_superfamily"/>
</dbReference>
<organism evidence="7 8">
    <name type="scientific">Caproiciproducens faecalis</name>
    <dbReference type="NCBI Taxonomy" id="2820301"/>
    <lineage>
        <taxon>Bacteria</taxon>
        <taxon>Bacillati</taxon>
        <taxon>Bacillota</taxon>
        <taxon>Clostridia</taxon>
        <taxon>Eubacteriales</taxon>
        <taxon>Acutalibacteraceae</taxon>
        <taxon>Caproiciproducens</taxon>
    </lineage>
</organism>
<comment type="caution">
    <text evidence="7">The sequence shown here is derived from an EMBL/GenBank/DDBJ whole genome shotgun (WGS) entry which is preliminary data.</text>
</comment>
<evidence type="ECO:0000256" key="4">
    <source>
        <dbReference type="ARBA" id="ARBA00024867"/>
    </source>
</evidence>
<dbReference type="Pfam" id="PF00072">
    <property type="entry name" value="Response_reg"/>
    <property type="match status" value="1"/>
</dbReference>
<keyword evidence="8" id="KW-1185">Reference proteome</keyword>
<dbReference type="InterPro" id="IPR028051">
    <property type="entry name" value="CheX-like_dom"/>
</dbReference>
<dbReference type="EMBL" id="JAGFNZ010000001">
    <property type="protein sequence ID" value="MBW7571394.1"/>
    <property type="molecule type" value="Genomic_DNA"/>
</dbReference>
<protein>
    <recommendedName>
        <fullName evidence="1">Stage 0 sporulation protein A homolog</fullName>
    </recommendedName>
</protein>
<accession>A0ABS7DJW6</accession>
<dbReference type="Proteomes" id="UP000719942">
    <property type="component" value="Unassembled WGS sequence"/>
</dbReference>
<dbReference type="SMART" id="SM00448">
    <property type="entry name" value="REC"/>
    <property type="match status" value="1"/>
</dbReference>
<dbReference type="Gene3D" id="3.40.1550.10">
    <property type="entry name" value="CheC-like"/>
    <property type="match status" value="1"/>
</dbReference>
<proteinExistence type="predicted"/>
<dbReference type="PANTHER" id="PTHR44591:SF3">
    <property type="entry name" value="RESPONSE REGULATORY DOMAIN-CONTAINING PROTEIN"/>
    <property type="match status" value="1"/>
</dbReference>
<dbReference type="PROSITE" id="PS50110">
    <property type="entry name" value="RESPONSE_REGULATORY"/>
    <property type="match status" value="1"/>
</dbReference>
<evidence type="ECO:0000313" key="7">
    <source>
        <dbReference type="EMBL" id="MBW7571394.1"/>
    </source>
</evidence>
<dbReference type="Gene3D" id="3.40.50.2300">
    <property type="match status" value="1"/>
</dbReference>
<dbReference type="PANTHER" id="PTHR44591">
    <property type="entry name" value="STRESS RESPONSE REGULATOR PROTEIN 1"/>
    <property type="match status" value="1"/>
</dbReference>
<evidence type="ECO:0000259" key="6">
    <source>
        <dbReference type="PROSITE" id="PS50110"/>
    </source>
</evidence>
<keyword evidence="3 5" id="KW-0597">Phosphoprotein</keyword>
<evidence type="ECO:0000256" key="5">
    <source>
        <dbReference type="PROSITE-ProRule" id="PRU00169"/>
    </source>
</evidence>
<dbReference type="CDD" id="cd17906">
    <property type="entry name" value="CheX"/>
    <property type="match status" value="1"/>
</dbReference>
<dbReference type="InterPro" id="IPR050595">
    <property type="entry name" value="Bact_response_regulator"/>
</dbReference>
<evidence type="ECO:0000256" key="3">
    <source>
        <dbReference type="ARBA" id="ARBA00022553"/>
    </source>
</evidence>
<dbReference type="SUPFAM" id="SSF103039">
    <property type="entry name" value="CheC-like"/>
    <property type="match status" value="1"/>
</dbReference>
<dbReference type="InterPro" id="IPR001789">
    <property type="entry name" value="Sig_transdc_resp-reg_receiver"/>
</dbReference>
<name>A0ABS7DJW6_9FIRM</name>
<reference evidence="7 8" key="1">
    <citation type="submission" date="2021-03" db="EMBL/GenBank/DDBJ databases">
        <title>Caproiciproducens sp. nov. isolated from feces of cow.</title>
        <authorList>
            <person name="Choi J.-Y."/>
        </authorList>
    </citation>
    <scope>NUCLEOTIDE SEQUENCE [LARGE SCALE GENOMIC DNA]</scope>
    <source>
        <strain evidence="7 8">AGMB10547</strain>
    </source>
</reference>
<sequence>MKEIKIVVVDDSPFSVAMLTNILISRGFVVAGSANSLEEAVEAVTTLKPDIVTMDMTMPGADGIECTKAIRAVCPHLKVIIVSSMMDDEIVHRAQKARISGYVQKPVDEEELCLLIQRIMSDDELFLQLDGLYYNAFREALADTFNKFFKSVPDFQEKQTTREEQVSRGMSVVMGIIGKYGGRMILDMSEEAAENIAKFLLKKEEVTKDQIVNVMGEISNIVAGNACSLLNKSNSLFGLRVAPPTIVYGECIKISKTVLDTVSSAKAETDFGEVYFNVGFNRGVN</sequence>
<dbReference type="RefSeq" id="WP_219964412.1">
    <property type="nucleotide sequence ID" value="NZ_JAGFNZ010000001.1"/>
</dbReference>
<gene>
    <name evidence="7" type="ORF">J5W02_01095</name>
</gene>